<feature type="chain" id="PRO_5042902730" evidence="1">
    <location>
        <begin position="20"/>
        <end position="127"/>
    </location>
</feature>
<feature type="signal peptide" evidence="1">
    <location>
        <begin position="1"/>
        <end position="19"/>
    </location>
</feature>
<proteinExistence type="predicted"/>
<gene>
    <name evidence="2" type="ORF">SK128_020983</name>
</gene>
<evidence type="ECO:0000256" key="1">
    <source>
        <dbReference type="SAM" id="SignalP"/>
    </source>
</evidence>
<keyword evidence="3" id="KW-1185">Reference proteome</keyword>
<dbReference type="Proteomes" id="UP001381693">
    <property type="component" value="Unassembled WGS sequence"/>
</dbReference>
<organism evidence="2 3">
    <name type="scientific">Halocaridina rubra</name>
    <name type="common">Hawaiian red shrimp</name>
    <dbReference type="NCBI Taxonomy" id="373956"/>
    <lineage>
        <taxon>Eukaryota</taxon>
        <taxon>Metazoa</taxon>
        <taxon>Ecdysozoa</taxon>
        <taxon>Arthropoda</taxon>
        <taxon>Crustacea</taxon>
        <taxon>Multicrustacea</taxon>
        <taxon>Malacostraca</taxon>
        <taxon>Eumalacostraca</taxon>
        <taxon>Eucarida</taxon>
        <taxon>Decapoda</taxon>
        <taxon>Pleocyemata</taxon>
        <taxon>Caridea</taxon>
        <taxon>Atyoidea</taxon>
        <taxon>Atyidae</taxon>
        <taxon>Halocaridina</taxon>
    </lineage>
</organism>
<evidence type="ECO:0000313" key="2">
    <source>
        <dbReference type="EMBL" id="KAK7078411.1"/>
    </source>
</evidence>
<dbReference type="EMBL" id="JAXCGZ010007848">
    <property type="protein sequence ID" value="KAK7078411.1"/>
    <property type="molecule type" value="Genomic_DNA"/>
</dbReference>
<dbReference type="AlphaFoldDB" id="A0AAN9A2S1"/>
<comment type="caution">
    <text evidence="2">The sequence shown here is derived from an EMBL/GenBank/DDBJ whole genome shotgun (WGS) entry which is preliminary data.</text>
</comment>
<protein>
    <submittedName>
        <fullName evidence="2">Uncharacterized protein</fullName>
    </submittedName>
</protein>
<name>A0AAN9A2S1_HALRR</name>
<reference evidence="2 3" key="1">
    <citation type="submission" date="2023-11" db="EMBL/GenBank/DDBJ databases">
        <title>Halocaridina rubra genome assembly.</title>
        <authorList>
            <person name="Smith C."/>
        </authorList>
    </citation>
    <scope>NUCLEOTIDE SEQUENCE [LARGE SCALE GENOMIC DNA]</scope>
    <source>
        <strain evidence="2">EP-1</strain>
        <tissue evidence="2">Whole</tissue>
    </source>
</reference>
<dbReference type="PROSITE" id="PS51257">
    <property type="entry name" value="PROKAR_LIPOPROTEIN"/>
    <property type="match status" value="1"/>
</dbReference>
<evidence type="ECO:0000313" key="3">
    <source>
        <dbReference type="Proteomes" id="UP001381693"/>
    </source>
</evidence>
<sequence length="127" mass="12540">MMALKIALCLVALLAAACAEYNSGGGFNSGFGSFGSNRFGNSVGRFGGQGGFGSNFGGFGTGTSYNSGGSFGNRFGGNFGNRFGGNFGNRFGGNTGNRFGSSFGSGGYGGGGQVFTPSTSYGAPFGK</sequence>
<accession>A0AAN9A2S1</accession>
<keyword evidence="1" id="KW-0732">Signal</keyword>